<gene>
    <name evidence="1" type="ORF">GQ55_4G080200</name>
</gene>
<evidence type="ECO:0000313" key="2">
    <source>
        <dbReference type="Proteomes" id="UP000244336"/>
    </source>
</evidence>
<sequence length="226" mass="24603">MDPTDVPPGLFGDGMAGLPLLTLSHRTPIPPAKPFARLILPRTPGGGALRFPVRGLSCLLVATTPSCGSCRSAGEYRRVAPRPSGDPSWRQQQQLPRSNRLELNWLRRRPRPATQRASTSRAQRAGRRGCDANVRSGGWWGLRSEVAAAADEYHRCCCLSFFSLFRFLSRSVCLSPPLSLSSVLCCAWQGLALRGASAARAHSHKARVHVVVSWICWPEGGGVVQI</sequence>
<reference evidence="1 2" key="1">
    <citation type="submission" date="2018-04" db="EMBL/GenBank/DDBJ databases">
        <title>WGS assembly of Panicum hallii var. hallii HAL2.</title>
        <authorList>
            <person name="Lovell J."/>
            <person name="Jenkins J."/>
            <person name="Lowry D."/>
            <person name="Mamidi S."/>
            <person name="Sreedasyam A."/>
            <person name="Weng X."/>
            <person name="Barry K."/>
            <person name="Bonette J."/>
            <person name="Campitelli B."/>
            <person name="Daum C."/>
            <person name="Gordon S."/>
            <person name="Gould B."/>
            <person name="Lipzen A."/>
            <person name="MacQueen A."/>
            <person name="Palacio-Mejia J."/>
            <person name="Plott C."/>
            <person name="Shakirov E."/>
            <person name="Shu S."/>
            <person name="Yoshinaga Y."/>
            <person name="Zane M."/>
            <person name="Rokhsar D."/>
            <person name="Grimwood J."/>
            <person name="Schmutz J."/>
            <person name="Juenger T."/>
        </authorList>
    </citation>
    <scope>NUCLEOTIDE SEQUENCE [LARGE SCALE GENOMIC DNA]</scope>
    <source>
        <strain evidence="2">cv. HAL2</strain>
    </source>
</reference>
<organism evidence="1 2">
    <name type="scientific">Panicum hallii var. hallii</name>
    <dbReference type="NCBI Taxonomy" id="1504633"/>
    <lineage>
        <taxon>Eukaryota</taxon>
        <taxon>Viridiplantae</taxon>
        <taxon>Streptophyta</taxon>
        <taxon>Embryophyta</taxon>
        <taxon>Tracheophyta</taxon>
        <taxon>Spermatophyta</taxon>
        <taxon>Magnoliopsida</taxon>
        <taxon>Liliopsida</taxon>
        <taxon>Poales</taxon>
        <taxon>Poaceae</taxon>
        <taxon>PACMAD clade</taxon>
        <taxon>Panicoideae</taxon>
        <taxon>Panicodae</taxon>
        <taxon>Paniceae</taxon>
        <taxon>Panicinae</taxon>
        <taxon>Panicum</taxon>
        <taxon>Panicum sect. Panicum</taxon>
    </lineage>
</organism>
<proteinExistence type="predicted"/>
<protein>
    <submittedName>
        <fullName evidence="1">Uncharacterized protein</fullName>
    </submittedName>
</protein>
<dbReference type="Proteomes" id="UP000244336">
    <property type="component" value="Chromosome 4"/>
</dbReference>
<evidence type="ECO:0000313" key="1">
    <source>
        <dbReference type="EMBL" id="PUZ59896.1"/>
    </source>
</evidence>
<dbReference type="AlphaFoldDB" id="A0A2T7DWD1"/>
<dbReference type="EMBL" id="CM009752">
    <property type="protein sequence ID" value="PUZ59896.1"/>
    <property type="molecule type" value="Genomic_DNA"/>
</dbReference>
<keyword evidence="2" id="KW-1185">Reference proteome</keyword>
<accession>A0A2T7DWD1</accession>
<dbReference type="Gramene" id="PUZ59896">
    <property type="protein sequence ID" value="PUZ59896"/>
    <property type="gene ID" value="GQ55_4G080200"/>
</dbReference>
<name>A0A2T7DWD1_9POAL</name>